<evidence type="ECO:0000313" key="11">
    <source>
        <dbReference type="EMBL" id="AFV98822.1"/>
    </source>
</evidence>
<evidence type="ECO:0000256" key="7">
    <source>
        <dbReference type="ARBA" id="ARBA00023125"/>
    </source>
</evidence>
<feature type="binding site" evidence="10">
    <location>
        <position position="219"/>
    </location>
    <ligand>
        <name>Mn(2+)</name>
        <dbReference type="ChEBI" id="CHEBI:29035"/>
    </ligand>
</feature>
<keyword evidence="1 10" id="KW-0540">Nuclease</keyword>
<evidence type="ECO:0000256" key="9">
    <source>
        <dbReference type="ARBA" id="ARBA00038592"/>
    </source>
</evidence>
<keyword evidence="8 10" id="KW-0464">Manganese</keyword>
<keyword evidence="5 10" id="KW-0460">Magnesium</keyword>
<evidence type="ECO:0000256" key="4">
    <source>
        <dbReference type="ARBA" id="ARBA00022801"/>
    </source>
</evidence>
<gene>
    <name evidence="10" type="primary">cas1</name>
</gene>
<dbReference type="PANTHER" id="PTHR34353:SF2">
    <property type="entry name" value="CRISPR-ASSOCIATED ENDONUCLEASE CAS1 1"/>
    <property type="match status" value="1"/>
</dbReference>
<evidence type="ECO:0000256" key="8">
    <source>
        <dbReference type="ARBA" id="ARBA00023211"/>
    </source>
</evidence>
<dbReference type="NCBIfam" id="TIGR03639">
    <property type="entry name" value="cas1_NMENI"/>
    <property type="match status" value="1"/>
</dbReference>
<accession>K7SDC4</accession>
<organism evidence="11">
    <name type="scientific">uncultured bacterium T3_7_42578</name>
    <dbReference type="NCBI Taxonomy" id="1193513"/>
    <lineage>
        <taxon>Bacteria</taxon>
        <taxon>environmental samples</taxon>
    </lineage>
</organism>
<dbReference type="GO" id="GO:0003677">
    <property type="term" value="F:DNA binding"/>
    <property type="evidence" value="ECO:0007669"/>
    <property type="project" value="UniProtKB-KW"/>
</dbReference>
<dbReference type="GO" id="GO:0046872">
    <property type="term" value="F:metal ion binding"/>
    <property type="evidence" value="ECO:0007669"/>
    <property type="project" value="UniProtKB-UniRule"/>
</dbReference>
<dbReference type="NCBIfam" id="TIGR00287">
    <property type="entry name" value="cas1"/>
    <property type="match status" value="1"/>
</dbReference>
<comment type="function">
    <text evidence="10">CRISPR (clustered regularly interspaced short palindromic repeat), is an adaptive immune system that provides protection against mobile genetic elements (viruses, transposable elements and conjugative plasmids). CRISPR clusters contain spacers, sequences complementary to antecedent mobile elements, and target invading nucleic acids. CRISPR clusters are transcribed and processed into CRISPR RNA (crRNA). Acts as a dsDNA endonuclease. Involved in the integration of spacer DNA into the CRISPR cassette.</text>
</comment>
<evidence type="ECO:0000256" key="10">
    <source>
        <dbReference type="HAMAP-Rule" id="MF_01470"/>
    </source>
</evidence>
<keyword evidence="3 10" id="KW-0255">Endonuclease</keyword>
<dbReference type="AlphaFoldDB" id="K7SDC4"/>
<evidence type="ECO:0000256" key="6">
    <source>
        <dbReference type="ARBA" id="ARBA00023118"/>
    </source>
</evidence>
<dbReference type="Pfam" id="PF01867">
    <property type="entry name" value="Cas_Cas1"/>
    <property type="match status" value="1"/>
</dbReference>
<keyword evidence="2 10" id="KW-0479">Metal-binding</keyword>
<sequence>MKRIVDIPAEGLHLAIKRGFLTISSREAEVGRVALDDIGALITHSYGLSWTNHVFIELSERSIPIVLCGNNHRPVAIVCPVEGHSVQAVRMKAQASAPKPIQKQIWAEIVRCKIRLQGAVLKACGKEGAAFVSIARQVRSGDPENKEAQAARKYWKTLFGTAFKRDIAQEGINSLLNYGYIVLCALVSRAICAGSLHPTLGVFHSHRANAFALADDLMEPYRPFIDRMVFHLLTQGKTKVDAEVKTYLASLSSLDLKSHVGTSPVSQQVQYFVHSVAESFETGKVKLALPDERSIFSLQNDPVQIDEAWGEDNNYDSLS</sequence>
<dbReference type="PANTHER" id="PTHR34353">
    <property type="entry name" value="CRISPR-ASSOCIATED ENDONUCLEASE CAS1 1"/>
    <property type="match status" value="1"/>
</dbReference>
<dbReference type="GO" id="GO:0043571">
    <property type="term" value="P:maintenance of CRISPR repeat elements"/>
    <property type="evidence" value="ECO:0007669"/>
    <property type="project" value="UniProtKB-UniRule"/>
</dbReference>
<dbReference type="EC" id="3.1.-.-" evidence="10"/>
<evidence type="ECO:0000256" key="2">
    <source>
        <dbReference type="ARBA" id="ARBA00022723"/>
    </source>
</evidence>
<dbReference type="Gene3D" id="1.20.120.920">
    <property type="entry name" value="CRISPR-associated endonuclease Cas1, C-terminal domain"/>
    <property type="match status" value="1"/>
</dbReference>
<comment type="similarity">
    <text evidence="10">Belongs to the CRISPR-associated endonuclease Cas1 family.</text>
</comment>
<evidence type="ECO:0000256" key="1">
    <source>
        <dbReference type="ARBA" id="ARBA00022722"/>
    </source>
</evidence>
<feature type="binding site" evidence="10">
    <location>
        <position position="204"/>
    </location>
    <ligand>
        <name>Mn(2+)</name>
        <dbReference type="ChEBI" id="CHEBI:29035"/>
    </ligand>
</feature>
<dbReference type="InterPro" id="IPR042206">
    <property type="entry name" value="CRISPR-assoc_Cas1_C"/>
</dbReference>
<keyword evidence="6 10" id="KW-0051">Antiviral defense</keyword>
<dbReference type="GO" id="GO:0004520">
    <property type="term" value="F:DNA endonuclease activity"/>
    <property type="evidence" value="ECO:0007669"/>
    <property type="project" value="InterPro"/>
</dbReference>
<evidence type="ECO:0000256" key="3">
    <source>
        <dbReference type="ARBA" id="ARBA00022759"/>
    </source>
</evidence>
<reference evidence="11" key="1">
    <citation type="journal article" date="2012" name="MBio">
        <title>Long-term exposure to antibiotics has caused accumulation of resistance determinants in the gut microbiota of honeybees.</title>
        <authorList>
            <person name="Tian B."/>
            <person name="Fadhil N.H."/>
            <person name="Powell J.E."/>
            <person name="Kwong W.K."/>
            <person name="Moran N.A."/>
        </authorList>
    </citation>
    <scope>NUCLEOTIDE SEQUENCE</scope>
</reference>
<dbReference type="InterPro" id="IPR050646">
    <property type="entry name" value="Cas1"/>
</dbReference>
<evidence type="ECO:0000256" key="5">
    <source>
        <dbReference type="ARBA" id="ARBA00022842"/>
    </source>
</evidence>
<proteinExistence type="inferred from homology"/>
<dbReference type="InterPro" id="IPR002729">
    <property type="entry name" value="CRISPR-assoc_Cas1"/>
</dbReference>
<dbReference type="HAMAP" id="MF_01470">
    <property type="entry name" value="Cas1"/>
    <property type="match status" value="1"/>
</dbReference>
<protein>
    <recommendedName>
        <fullName evidence="10">CRISPR-associated endonuclease Cas1</fullName>
        <ecNumber evidence="10">3.1.-.-</ecNumber>
    </recommendedName>
</protein>
<name>K7SDC4_9BACT</name>
<dbReference type="GO" id="GO:0051607">
    <property type="term" value="P:defense response to virus"/>
    <property type="evidence" value="ECO:0007669"/>
    <property type="project" value="UniProtKB-UniRule"/>
</dbReference>
<keyword evidence="4 10" id="KW-0378">Hydrolase</keyword>
<dbReference type="EMBL" id="JQ966982">
    <property type="protein sequence ID" value="AFV98822.1"/>
    <property type="molecule type" value="Genomic_DNA"/>
</dbReference>
<comment type="subunit">
    <text evidence="9 10">Homodimer, forms a heterotetramer with a Cas2 homodimer.</text>
</comment>
<comment type="cofactor">
    <cofactor evidence="10">
        <name>Mg(2+)</name>
        <dbReference type="ChEBI" id="CHEBI:18420"/>
    </cofactor>
    <cofactor evidence="10">
        <name>Mn(2+)</name>
        <dbReference type="ChEBI" id="CHEBI:29035"/>
    </cofactor>
</comment>
<dbReference type="GO" id="GO:0016787">
    <property type="term" value="F:hydrolase activity"/>
    <property type="evidence" value="ECO:0007669"/>
    <property type="project" value="UniProtKB-KW"/>
</dbReference>
<keyword evidence="7 10" id="KW-0238">DNA-binding</keyword>
<dbReference type="InterPro" id="IPR019855">
    <property type="entry name" value="CRISPR-assoc_Cas1_NMENI"/>
</dbReference>
<feature type="binding site" evidence="10">
    <location>
        <position position="147"/>
    </location>
    <ligand>
        <name>Mn(2+)</name>
        <dbReference type="ChEBI" id="CHEBI:29035"/>
    </ligand>
</feature>